<organism evidence="5 6">
    <name type="scientific">Schistosoma mekongi</name>
    <name type="common">Parasitic worm</name>
    <dbReference type="NCBI Taxonomy" id="38744"/>
    <lineage>
        <taxon>Eukaryota</taxon>
        <taxon>Metazoa</taxon>
        <taxon>Spiralia</taxon>
        <taxon>Lophotrochozoa</taxon>
        <taxon>Platyhelminthes</taxon>
        <taxon>Trematoda</taxon>
        <taxon>Digenea</taxon>
        <taxon>Strigeidida</taxon>
        <taxon>Schistosomatoidea</taxon>
        <taxon>Schistosomatidae</taxon>
        <taxon>Schistosoma</taxon>
    </lineage>
</organism>
<dbReference type="SUPFAM" id="SSF52087">
    <property type="entry name" value="CRAL/TRIO domain"/>
    <property type="match status" value="1"/>
</dbReference>
<feature type="region of interest" description="Disordered" evidence="2">
    <location>
        <begin position="400"/>
        <end position="425"/>
    </location>
</feature>
<dbReference type="InterPro" id="IPR036865">
    <property type="entry name" value="CRAL-TRIO_dom_sf"/>
</dbReference>
<dbReference type="InterPro" id="IPR000219">
    <property type="entry name" value="DH_dom"/>
</dbReference>
<feature type="compositionally biased region" description="Low complexity" evidence="2">
    <location>
        <begin position="416"/>
        <end position="425"/>
    </location>
</feature>
<dbReference type="GO" id="GO:0005737">
    <property type="term" value="C:cytoplasm"/>
    <property type="evidence" value="ECO:0007669"/>
    <property type="project" value="TreeGrafter"/>
</dbReference>
<feature type="compositionally biased region" description="Polar residues" evidence="2">
    <location>
        <begin position="774"/>
        <end position="786"/>
    </location>
</feature>
<keyword evidence="1" id="KW-0344">Guanine-nucleotide releasing factor</keyword>
<dbReference type="EMBL" id="JALJAT010000002">
    <property type="protein sequence ID" value="KAK4472476.1"/>
    <property type="molecule type" value="Genomic_DNA"/>
</dbReference>
<dbReference type="InterPro" id="IPR051336">
    <property type="entry name" value="RhoGEF_Guanine_NuclExch_SF"/>
</dbReference>
<accession>A0AAE1ZDV0</accession>
<dbReference type="SUPFAM" id="SSF50729">
    <property type="entry name" value="PH domain-like"/>
    <property type="match status" value="1"/>
</dbReference>
<dbReference type="SUPFAM" id="SSF48065">
    <property type="entry name" value="DBL homology domain (DH-domain)"/>
    <property type="match status" value="1"/>
</dbReference>
<dbReference type="InterPro" id="IPR035899">
    <property type="entry name" value="DBL_dom_sf"/>
</dbReference>
<feature type="region of interest" description="Disordered" evidence="2">
    <location>
        <begin position="743"/>
        <end position="786"/>
    </location>
</feature>
<evidence type="ECO:0000259" key="4">
    <source>
        <dbReference type="PROSITE" id="PS50010"/>
    </source>
</evidence>
<keyword evidence="6" id="KW-1185">Reference proteome</keyword>
<dbReference type="SMART" id="SM00325">
    <property type="entry name" value="RhoGEF"/>
    <property type="match status" value="1"/>
</dbReference>
<reference evidence="5" key="2">
    <citation type="journal article" date="2023" name="Infect Dis Poverty">
        <title>Chromosome-scale genome of the human blood fluke Schistosoma mekongi and its implications for public health.</title>
        <authorList>
            <person name="Zhou M."/>
            <person name="Xu L."/>
            <person name="Xu D."/>
            <person name="Chen W."/>
            <person name="Khan J."/>
            <person name="Hu Y."/>
            <person name="Huang H."/>
            <person name="Wei H."/>
            <person name="Zhang Y."/>
            <person name="Chusongsang P."/>
            <person name="Tanasarnprasert K."/>
            <person name="Hu X."/>
            <person name="Limpanont Y."/>
            <person name="Lv Z."/>
        </authorList>
    </citation>
    <scope>NUCLEOTIDE SEQUENCE</scope>
    <source>
        <strain evidence="5">LV_2022a</strain>
    </source>
</reference>
<dbReference type="Gene3D" id="1.20.900.10">
    <property type="entry name" value="Dbl homology (DH) domain"/>
    <property type="match status" value="1"/>
</dbReference>
<dbReference type="PROSITE" id="PS50003">
    <property type="entry name" value="PH_DOMAIN"/>
    <property type="match status" value="1"/>
</dbReference>
<dbReference type="GO" id="GO:0005085">
    <property type="term" value="F:guanyl-nucleotide exchange factor activity"/>
    <property type="evidence" value="ECO:0007669"/>
    <property type="project" value="UniProtKB-KW"/>
</dbReference>
<evidence type="ECO:0000313" key="6">
    <source>
        <dbReference type="Proteomes" id="UP001292079"/>
    </source>
</evidence>
<dbReference type="Proteomes" id="UP001292079">
    <property type="component" value="Unassembled WGS sequence"/>
</dbReference>
<feature type="domain" description="DH" evidence="4">
    <location>
        <begin position="816"/>
        <end position="1031"/>
    </location>
</feature>
<comment type="caution">
    <text evidence="5">The sequence shown here is derived from an EMBL/GenBank/DDBJ whole genome shotgun (WGS) entry which is preliminary data.</text>
</comment>
<dbReference type="CDD" id="cd00170">
    <property type="entry name" value="SEC14"/>
    <property type="match status" value="1"/>
</dbReference>
<proteinExistence type="predicted"/>
<protein>
    <recommendedName>
        <fullName evidence="7">Dbl related</fullName>
    </recommendedName>
</protein>
<gene>
    <name evidence="5" type="ORF">MN116_003725</name>
</gene>
<feature type="compositionally biased region" description="Polar residues" evidence="2">
    <location>
        <begin position="743"/>
        <end position="765"/>
    </location>
</feature>
<dbReference type="Pfam" id="PF22697">
    <property type="entry name" value="SOS1_NGEF_PH"/>
    <property type="match status" value="1"/>
</dbReference>
<dbReference type="Gene3D" id="2.30.29.30">
    <property type="entry name" value="Pleckstrin-homology domain (PH domain)/Phosphotyrosine-binding domain (PTB)"/>
    <property type="match status" value="1"/>
</dbReference>
<evidence type="ECO:0000256" key="1">
    <source>
        <dbReference type="ARBA" id="ARBA00022658"/>
    </source>
</evidence>
<evidence type="ECO:0008006" key="7">
    <source>
        <dbReference type="Google" id="ProtNLM"/>
    </source>
</evidence>
<dbReference type="InterPro" id="IPR001849">
    <property type="entry name" value="PH_domain"/>
</dbReference>
<reference evidence="5" key="1">
    <citation type="submission" date="2022-04" db="EMBL/GenBank/DDBJ databases">
        <authorList>
            <person name="Xu L."/>
            <person name="Lv Z."/>
        </authorList>
    </citation>
    <scope>NUCLEOTIDE SEQUENCE</scope>
    <source>
        <strain evidence="5">LV_2022a</strain>
    </source>
</reference>
<dbReference type="Pfam" id="PF13716">
    <property type="entry name" value="CRAL_TRIO_2"/>
    <property type="match status" value="1"/>
</dbReference>
<dbReference type="PROSITE" id="PS50010">
    <property type="entry name" value="DH_2"/>
    <property type="match status" value="1"/>
</dbReference>
<evidence type="ECO:0000313" key="5">
    <source>
        <dbReference type="EMBL" id="KAK4472476.1"/>
    </source>
</evidence>
<dbReference type="SMART" id="SM00233">
    <property type="entry name" value="PH"/>
    <property type="match status" value="1"/>
</dbReference>
<dbReference type="Gene3D" id="3.40.525.10">
    <property type="entry name" value="CRAL-TRIO lipid binding domain"/>
    <property type="match status" value="1"/>
</dbReference>
<dbReference type="PANTHER" id="PTHR22826">
    <property type="entry name" value="RHO GUANINE EXCHANGE FACTOR-RELATED"/>
    <property type="match status" value="1"/>
</dbReference>
<dbReference type="PANTHER" id="PTHR22826:SF211">
    <property type="entry name" value="LD43457P"/>
    <property type="match status" value="1"/>
</dbReference>
<sequence length="1306" mass="148680">MTDNQSPPNSRDQPILAKDLKATLLKRYAIFTGGHDKEFRSLIIFQDRGIDGLDDDSYITLMQYFSLLSTMLTYVQEFTVIIDRRTGNWAVVKSIVTKLNEMFPGNLHQIFVIKPQSFMQNMFLEKTVNSIRDSCKIPSIFVDKVEELFPFIDQQHLTDDLGGELHFNVEDWLNNRIVRQHILYYTTRKDFCIQTSQHIEEYFEEVENLYSELKNILNQCATDQDYHQRQDYYYNRNSGTYDLNKLYSCEHMHELREKCHHWLHSVSDCEVKGLKIRETLLKKGSGQLCTSVQTKDTATAGYDTSTAATWANTSDAYDLPVDYVFHIITFDRILVRLTEARTELRRYWSEYMKRVRVTFLIGDIEKQYYEFTDLANTWNNLIESLVDYLPVKMSNSSILSPVHHQHNQSSDDRENSISSNNSNNSSYSASHFIILSALKSNDGGDEDDATDTSLSKTILESLELLSCRILEAETTGSRLLTRLKELERIANQFVSFIINNEYEDGESLSNASNGKDNNKASFLCDVHRLVSANLISNIHLESSIKANGNKQNDVSLNMSCLSLCSEEEEPSDFVASHEIHHSSNQNVNEFMQQYFIPIKFPLNVKEWSLLFKNMIVLASVDLPKAADQINRLLQLYSEIDNAASWIKEGHHLLETVTPPNKLSAMDLVECRSRMDELIAFTSSRQIRLELLRNPKLFHSRLVGLLDADLKSQLSKLLKQVEDLALNCNLAIASIRQHISRTSFPRNHPNSQSFNSSGSILTSPERNSPIGEAPETSSSSEGLNSKAANSIQDSDLTSLCQLPGLESSVSLSTPGKRYQLAWKELIDTEKSFVNFLQHVYDVVWLNSVDSDSDDSDIRSYPQPVFMRDNQNRLLCNWPELLRFHKDTLLPHLVLCDGNPEKLKSWVFLMIPHLVDLYTNYCSLHEYAVQLGAALEKDRTYCTWITACNEEIHRREMSIGKINDQNPSSLQPVELSRPILPFSSRLVTPIQRFQRYHLLIDRLVQHETNESDRCDLQIAHKTILELCETVNITMQLRGLSVRPSELGPFLLQGDFTISRDDVRFMSSKQRHVFLFTNAILLTKYRPAPNSILPVLINPSAIINSTIPSISRDYSADMYKKSTTNFSPSNNQSSNPLGTTSNLLAFTKSLASSGGSYNNNLASAGVPACTSGPFYEIKQELELSKIGLTPHFHGDRRRFAVWTAKRAVTFIFQSSDPTTRDIWVKSINELLMMQLLRDRNKVLSNNVTQSGKVSSTKQTYFNADIPDRSKSLPVGGKALSHVDQTKKGSVVSLPFTVDQNSETTMSSHR</sequence>
<dbReference type="InterPro" id="IPR055251">
    <property type="entry name" value="SOS1_NGEF_PH"/>
</dbReference>
<dbReference type="InterPro" id="IPR011993">
    <property type="entry name" value="PH-like_dom_sf"/>
</dbReference>
<name>A0AAE1ZDV0_SCHME</name>
<feature type="domain" description="PH" evidence="3">
    <location>
        <begin position="1046"/>
        <end position="1229"/>
    </location>
</feature>
<evidence type="ECO:0000259" key="3">
    <source>
        <dbReference type="PROSITE" id="PS50003"/>
    </source>
</evidence>
<evidence type="ECO:0000256" key="2">
    <source>
        <dbReference type="SAM" id="MobiDB-lite"/>
    </source>
</evidence>
<dbReference type="Pfam" id="PF00621">
    <property type="entry name" value="RhoGEF"/>
    <property type="match status" value="1"/>
</dbReference>
<dbReference type="InterPro" id="IPR001251">
    <property type="entry name" value="CRAL-TRIO_dom"/>
</dbReference>